<organism evidence="1 2">
    <name type="scientific">Lacticaseibacillus paracasei subsp. paracasei Lpp22</name>
    <dbReference type="NCBI Taxonomy" id="1256221"/>
    <lineage>
        <taxon>Bacteria</taxon>
        <taxon>Bacillati</taxon>
        <taxon>Bacillota</taxon>
        <taxon>Bacilli</taxon>
        <taxon>Lactobacillales</taxon>
        <taxon>Lactobacillaceae</taxon>
        <taxon>Lacticaseibacillus</taxon>
    </lineage>
</organism>
<evidence type="ECO:0000313" key="2">
    <source>
        <dbReference type="Proteomes" id="UP000014257"/>
    </source>
</evidence>
<gene>
    <name evidence="1" type="ORF">Lpp22_1346</name>
</gene>
<reference evidence="1 2" key="1">
    <citation type="journal article" date="2013" name="PLoS ONE">
        <title>Lactobacillus paracasei comparative genomics: towards species pan-genome definition and exploitation of diversity.</title>
        <authorList>
            <person name="Smokvina T."/>
            <person name="Wels M."/>
            <person name="Polka J."/>
            <person name="Chervaux C."/>
            <person name="Brisse S."/>
            <person name="Boekhorst J."/>
            <person name="van Hylckama Vlieg J.E."/>
            <person name="Siezen R.J."/>
        </authorList>
    </citation>
    <scope>NUCLEOTIDE SEQUENCE [LARGE SCALE GENOMIC DNA]</scope>
    <source>
        <strain evidence="1 2">Lpp22</strain>
    </source>
</reference>
<comment type="caution">
    <text evidence="1">The sequence shown here is derived from an EMBL/GenBank/DDBJ whole genome shotgun (WGS) entry which is preliminary data.</text>
</comment>
<proteinExistence type="predicted"/>
<sequence length="43" mass="5166">MLSQLEQDFFYGQQVAQNAAKQKRRVCTRRFCLIYLLMLNQLV</sequence>
<accession>A0A8E0IA11</accession>
<name>A0A8E0IA11_LACPA</name>
<dbReference type="Proteomes" id="UP000014257">
    <property type="component" value="Unassembled WGS sequence"/>
</dbReference>
<dbReference type="EMBL" id="ANMI01000083">
    <property type="protein sequence ID" value="EPC30134.1"/>
    <property type="molecule type" value="Genomic_DNA"/>
</dbReference>
<evidence type="ECO:0000313" key="1">
    <source>
        <dbReference type="EMBL" id="EPC30134.1"/>
    </source>
</evidence>
<protein>
    <submittedName>
        <fullName evidence="1">Uncharacterized protein</fullName>
    </submittedName>
</protein>
<dbReference type="AlphaFoldDB" id="A0A8E0IA11"/>